<dbReference type="EMBL" id="JAQJAN010000010">
    <property type="protein sequence ID" value="KAJ5719704.1"/>
    <property type="molecule type" value="Genomic_DNA"/>
</dbReference>
<gene>
    <name evidence="3" type="ORF">N7493_007282</name>
</gene>
<dbReference type="GO" id="GO:0016747">
    <property type="term" value="F:acyltransferase activity, transferring groups other than amino-acyl groups"/>
    <property type="evidence" value="ECO:0007669"/>
    <property type="project" value="InterPro"/>
</dbReference>
<evidence type="ECO:0000313" key="3">
    <source>
        <dbReference type="EMBL" id="KAJ5719704.1"/>
    </source>
</evidence>
<dbReference type="PANTHER" id="PTHR42791">
    <property type="entry name" value="GNAT FAMILY ACETYLTRANSFERASE"/>
    <property type="match status" value="1"/>
</dbReference>
<protein>
    <recommendedName>
        <fullName evidence="2">N-acetyltransferase domain-containing protein</fullName>
    </recommendedName>
</protein>
<dbReference type="CDD" id="cd04301">
    <property type="entry name" value="NAT_SF"/>
    <property type="match status" value="1"/>
</dbReference>
<evidence type="ECO:0000259" key="2">
    <source>
        <dbReference type="PROSITE" id="PS51186"/>
    </source>
</evidence>
<dbReference type="InterPro" id="IPR052523">
    <property type="entry name" value="Trichothecene_AcTrans"/>
</dbReference>
<reference evidence="3" key="1">
    <citation type="journal article" date="2023" name="IMA Fungus">
        <title>Comparative genomic study of the Penicillium genus elucidates a diverse pangenome and 15 lateral gene transfer events.</title>
        <authorList>
            <person name="Petersen C."/>
            <person name="Sorensen T."/>
            <person name="Nielsen M.R."/>
            <person name="Sondergaard T.E."/>
            <person name="Sorensen J.L."/>
            <person name="Fitzpatrick D.A."/>
            <person name="Frisvad J.C."/>
            <person name="Nielsen K.L."/>
        </authorList>
    </citation>
    <scope>NUCLEOTIDE SEQUENCE</scope>
    <source>
        <strain evidence="3">IBT 17514</strain>
    </source>
</reference>
<proteinExistence type="predicted"/>
<dbReference type="Pfam" id="PF00583">
    <property type="entry name" value="Acetyltransf_1"/>
    <property type="match status" value="1"/>
</dbReference>
<dbReference type="InterPro" id="IPR016181">
    <property type="entry name" value="Acyl_CoA_acyltransferase"/>
</dbReference>
<accession>A0AAD6HJ81</accession>
<name>A0AAD6HJ81_9EURO</name>
<dbReference type="AlphaFoldDB" id="A0AAD6HJ81"/>
<reference evidence="3" key="2">
    <citation type="submission" date="2023-01" db="EMBL/GenBank/DDBJ databases">
        <authorList>
            <person name="Petersen C."/>
        </authorList>
    </citation>
    <scope>NUCLEOTIDE SEQUENCE</scope>
    <source>
        <strain evidence="3">IBT 17514</strain>
    </source>
</reference>
<dbReference type="PANTHER" id="PTHR42791:SF2">
    <property type="entry name" value="N-ACETYLTRANSFERASE DOMAIN-CONTAINING PROTEIN"/>
    <property type="match status" value="1"/>
</dbReference>
<keyword evidence="4" id="KW-1185">Reference proteome</keyword>
<dbReference type="SUPFAM" id="SSF55729">
    <property type="entry name" value="Acyl-CoA N-acyltransferases (Nat)"/>
    <property type="match status" value="1"/>
</dbReference>
<organism evidence="3 4">
    <name type="scientific">Penicillium malachiteum</name>
    <dbReference type="NCBI Taxonomy" id="1324776"/>
    <lineage>
        <taxon>Eukaryota</taxon>
        <taxon>Fungi</taxon>
        <taxon>Dikarya</taxon>
        <taxon>Ascomycota</taxon>
        <taxon>Pezizomycotina</taxon>
        <taxon>Eurotiomycetes</taxon>
        <taxon>Eurotiomycetidae</taxon>
        <taxon>Eurotiales</taxon>
        <taxon>Aspergillaceae</taxon>
        <taxon>Penicillium</taxon>
    </lineage>
</organism>
<dbReference type="InterPro" id="IPR000182">
    <property type="entry name" value="GNAT_dom"/>
</dbReference>
<sequence>MQSTNKFSLSLATGSDISILAKISADSFLDDRHTQMKSQGQSPYSHEDSMREHLLRQVGSPNSILLKAVNALSGEITGWVSWGFRGFDQTEIASLREQMGNLAQQDEGEDLETVTTSTVESREGQSDPATTKSPLIERLEKVTSGDLQSWMEKFMPAGTRCMFVISLCVAPRWQSQGVGGSLLNWGIQQADAAGVFIWVHSSESAWRMYQKHGFEIVGTLDVDLDQYTTTAAIDNKGEAGKWGLYVFRYMKRLPRAEGL</sequence>
<dbReference type="Proteomes" id="UP001215712">
    <property type="component" value="Unassembled WGS sequence"/>
</dbReference>
<evidence type="ECO:0000313" key="4">
    <source>
        <dbReference type="Proteomes" id="UP001215712"/>
    </source>
</evidence>
<feature type="region of interest" description="Disordered" evidence="1">
    <location>
        <begin position="102"/>
        <end position="131"/>
    </location>
</feature>
<dbReference type="Gene3D" id="3.40.630.30">
    <property type="match status" value="1"/>
</dbReference>
<dbReference type="PROSITE" id="PS51186">
    <property type="entry name" value="GNAT"/>
    <property type="match status" value="1"/>
</dbReference>
<feature type="domain" description="N-acetyltransferase" evidence="2">
    <location>
        <begin position="90"/>
        <end position="254"/>
    </location>
</feature>
<evidence type="ECO:0000256" key="1">
    <source>
        <dbReference type="SAM" id="MobiDB-lite"/>
    </source>
</evidence>
<comment type="caution">
    <text evidence="3">The sequence shown here is derived from an EMBL/GenBank/DDBJ whole genome shotgun (WGS) entry which is preliminary data.</text>
</comment>